<sequence>MLVIIDLKTKYTSKFVEIESEDGVSNRIWTLCFNENSQQIPIVLLHGMGAGVGMWILNLDALSEKRPLYAIDLLGFGRSSRPNFSKDALEAESQLVTSIEQWREQMKLEKFILLGHSLGGYLAMSYSIKYPERVRHLILADAWGFAEKSTANNPFEKFRVPMWARALFIVSQPLNPLWAVRLAGPWGQWLIEKFRPNLINKFEPILKDDTKLMAQYLHQCNSQKPSGECAFNAMKDYNPWAKNPMVRRFDKLDPKIPITFLNGGQSWLDTSSSEVIKEKRSESYVHIETIPDAGHQIFTDQSKAFNESVIKVCALCDENTDINISNDVQKTQE</sequence>
<protein>
    <submittedName>
        <fullName evidence="1">Uncharacterized protein</fullName>
    </submittedName>
</protein>
<accession>A0ACC2N2I7</accession>
<dbReference type="Proteomes" id="UP001239111">
    <property type="component" value="Chromosome 4"/>
</dbReference>
<keyword evidence="2" id="KW-1185">Reference proteome</keyword>
<gene>
    <name evidence="1" type="ORF">QAD02_006189</name>
</gene>
<evidence type="ECO:0000313" key="2">
    <source>
        <dbReference type="Proteomes" id="UP001239111"/>
    </source>
</evidence>
<dbReference type="EMBL" id="CM056744">
    <property type="protein sequence ID" value="KAJ8664527.1"/>
    <property type="molecule type" value="Genomic_DNA"/>
</dbReference>
<organism evidence="1 2">
    <name type="scientific">Eretmocerus hayati</name>
    <dbReference type="NCBI Taxonomy" id="131215"/>
    <lineage>
        <taxon>Eukaryota</taxon>
        <taxon>Metazoa</taxon>
        <taxon>Ecdysozoa</taxon>
        <taxon>Arthropoda</taxon>
        <taxon>Hexapoda</taxon>
        <taxon>Insecta</taxon>
        <taxon>Pterygota</taxon>
        <taxon>Neoptera</taxon>
        <taxon>Endopterygota</taxon>
        <taxon>Hymenoptera</taxon>
        <taxon>Apocrita</taxon>
        <taxon>Proctotrupomorpha</taxon>
        <taxon>Chalcidoidea</taxon>
        <taxon>Aphelinidae</taxon>
        <taxon>Aphelininae</taxon>
        <taxon>Eretmocerus</taxon>
    </lineage>
</organism>
<evidence type="ECO:0000313" key="1">
    <source>
        <dbReference type="EMBL" id="KAJ8664527.1"/>
    </source>
</evidence>
<proteinExistence type="predicted"/>
<name>A0ACC2N2I7_9HYME</name>
<comment type="caution">
    <text evidence="1">The sequence shown here is derived from an EMBL/GenBank/DDBJ whole genome shotgun (WGS) entry which is preliminary data.</text>
</comment>
<reference evidence="1" key="1">
    <citation type="submission" date="2023-04" db="EMBL/GenBank/DDBJ databases">
        <title>A chromosome-level genome assembly of the parasitoid wasp Eretmocerus hayati.</title>
        <authorList>
            <person name="Zhong Y."/>
            <person name="Liu S."/>
            <person name="Liu Y."/>
        </authorList>
    </citation>
    <scope>NUCLEOTIDE SEQUENCE</scope>
    <source>
        <strain evidence="1">ZJU_SS_LIU_2023</strain>
    </source>
</reference>